<dbReference type="Pfam" id="PF01551">
    <property type="entry name" value="Peptidase_M23"/>
    <property type="match status" value="1"/>
</dbReference>
<feature type="signal peptide" evidence="1">
    <location>
        <begin position="1"/>
        <end position="29"/>
    </location>
</feature>
<dbReference type="AlphaFoldDB" id="A0A975FLU9"/>
<feature type="chain" id="PRO_5036827318" evidence="1">
    <location>
        <begin position="30"/>
        <end position="176"/>
    </location>
</feature>
<sequence>MPPTRIRRLIASAPLAALLVLAVPSPAHAVPLGAPAVDAAGDWIWPITPVRIVAPYRAPETRYAAGHRGVDLASAPGDGIRSPADGVVSFAGTVVDRAVVTVDTGDGVLVSMEPVLSALPAGTAVGRGQPLGVVADGGHCDGSCVHLGVRVDGDYVSPLRFLGGIPRSVLLPQDPS</sequence>
<feature type="domain" description="M23ase beta-sheet core" evidence="2">
    <location>
        <begin position="66"/>
        <end position="158"/>
    </location>
</feature>
<dbReference type="InterPro" id="IPR016047">
    <property type="entry name" value="M23ase_b-sheet_dom"/>
</dbReference>
<dbReference type="Proteomes" id="UP000671914">
    <property type="component" value="Chromosome"/>
</dbReference>
<dbReference type="PANTHER" id="PTHR21666:SF270">
    <property type="entry name" value="MUREIN HYDROLASE ACTIVATOR ENVC"/>
    <property type="match status" value="1"/>
</dbReference>
<evidence type="ECO:0000259" key="2">
    <source>
        <dbReference type="Pfam" id="PF01551"/>
    </source>
</evidence>
<proteinExistence type="predicted"/>
<name>A0A975FLU9_9MICO</name>
<dbReference type="PANTHER" id="PTHR21666">
    <property type="entry name" value="PEPTIDASE-RELATED"/>
    <property type="match status" value="1"/>
</dbReference>
<organism evidence="3 4">
    <name type="scientific">Agromyces archimandritae</name>
    <dbReference type="NCBI Taxonomy" id="2781962"/>
    <lineage>
        <taxon>Bacteria</taxon>
        <taxon>Bacillati</taxon>
        <taxon>Actinomycetota</taxon>
        <taxon>Actinomycetes</taxon>
        <taxon>Micrococcales</taxon>
        <taxon>Microbacteriaceae</taxon>
        <taxon>Agromyces</taxon>
    </lineage>
</organism>
<keyword evidence="1" id="KW-0732">Signal</keyword>
<keyword evidence="4" id="KW-1185">Reference proteome</keyword>
<evidence type="ECO:0000313" key="4">
    <source>
        <dbReference type="Proteomes" id="UP000671914"/>
    </source>
</evidence>
<dbReference type="CDD" id="cd12797">
    <property type="entry name" value="M23_peptidase"/>
    <property type="match status" value="1"/>
</dbReference>
<dbReference type="SUPFAM" id="SSF51261">
    <property type="entry name" value="Duplicated hybrid motif"/>
    <property type="match status" value="1"/>
</dbReference>
<gene>
    <name evidence="3" type="ORF">G127AT_14705</name>
</gene>
<evidence type="ECO:0000256" key="1">
    <source>
        <dbReference type="SAM" id="SignalP"/>
    </source>
</evidence>
<dbReference type="InterPro" id="IPR011055">
    <property type="entry name" value="Dup_hybrid_motif"/>
</dbReference>
<protein>
    <submittedName>
        <fullName evidence="3">M23 family metallopeptidase</fullName>
    </submittedName>
</protein>
<dbReference type="RefSeq" id="WP_210898140.1">
    <property type="nucleotide sequence ID" value="NZ_CP071696.1"/>
</dbReference>
<dbReference type="Gene3D" id="2.70.70.10">
    <property type="entry name" value="Glucose Permease (Domain IIA)"/>
    <property type="match status" value="1"/>
</dbReference>
<evidence type="ECO:0000313" key="3">
    <source>
        <dbReference type="EMBL" id="QTX04495.1"/>
    </source>
</evidence>
<dbReference type="InterPro" id="IPR050570">
    <property type="entry name" value="Cell_wall_metabolism_enzyme"/>
</dbReference>
<dbReference type="GO" id="GO:0004222">
    <property type="term" value="F:metalloendopeptidase activity"/>
    <property type="evidence" value="ECO:0007669"/>
    <property type="project" value="TreeGrafter"/>
</dbReference>
<dbReference type="KEGG" id="aarc:G127AT_14705"/>
<reference evidence="3" key="1">
    <citation type="submission" date="2021-03" db="EMBL/GenBank/DDBJ databases">
        <title>Agromyces archimandritus sp. nov., isolated from the cockroach Archimandrita tessellata.</title>
        <authorList>
            <person name="Guzman J."/>
            <person name="Ortuzar M."/>
            <person name="Poehlein A."/>
            <person name="Daniel R."/>
            <person name="Trujillo M."/>
            <person name="Vilcinskas A."/>
        </authorList>
    </citation>
    <scope>NUCLEOTIDE SEQUENCE</scope>
    <source>
        <strain evidence="3">G127AT</strain>
    </source>
</reference>
<accession>A0A975FLU9</accession>
<dbReference type="EMBL" id="CP071696">
    <property type="protein sequence ID" value="QTX04495.1"/>
    <property type="molecule type" value="Genomic_DNA"/>
</dbReference>